<organism evidence="3 4">
    <name type="scientific">Ostreobium quekettii</name>
    <dbReference type="NCBI Taxonomy" id="121088"/>
    <lineage>
        <taxon>Eukaryota</taxon>
        <taxon>Viridiplantae</taxon>
        <taxon>Chlorophyta</taxon>
        <taxon>core chlorophytes</taxon>
        <taxon>Ulvophyceae</taxon>
        <taxon>TCBD clade</taxon>
        <taxon>Bryopsidales</taxon>
        <taxon>Ostreobineae</taxon>
        <taxon>Ostreobiaceae</taxon>
        <taxon>Ostreobium</taxon>
    </lineage>
</organism>
<sequence length="301" mass="31600">MVLVLVVHSLEAVSATVPICMIALKEAVDRRALPEDLKIRQVVPTGGLRCVSLWDVTDKDALQAWMEENLGPDVKHEILDVAEDFTYGLAAELQRIRTAEKIAAQSRKTAGTVAEKTKATFRAAGHKLEELDTKWKVSENTTAAFQTAKETGAAVFTRIGSSVTQTKEKALENPKVAATANTIGTGLQTGWKRIGVGFESARGQVSRLLGGGHNLRRTASSGDAPTMPRPDHEGLDGAAAESKSPAKGDSSAPAKDALPGGKEGKGDGVNGPQPAVDDGAVFSLGDEGDDVTPRTNPPATS</sequence>
<keyword evidence="4" id="KW-1185">Reference proteome</keyword>
<feature type="region of interest" description="Disordered" evidence="1">
    <location>
        <begin position="209"/>
        <end position="301"/>
    </location>
</feature>
<comment type="caution">
    <text evidence="3">The sequence shown here is derived from an EMBL/GenBank/DDBJ whole genome shotgun (WGS) entry which is preliminary data.</text>
</comment>
<feature type="chain" id="PRO_5035873291" description="Senescence domain-containing protein" evidence="2">
    <location>
        <begin position="16"/>
        <end position="301"/>
    </location>
</feature>
<evidence type="ECO:0008006" key="5">
    <source>
        <dbReference type="Google" id="ProtNLM"/>
    </source>
</evidence>
<protein>
    <recommendedName>
        <fullName evidence="5">Senescence domain-containing protein</fullName>
    </recommendedName>
</protein>
<name>A0A8S1J613_9CHLO</name>
<dbReference type="AlphaFoldDB" id="A0A8S1J613"/>
<accession>A0A8S1J613</accession>
<keyword evidence="2" id="KW-0732">Signal</keyword>
<evidence type="ECO:0000313" key="4">
    <source>
        <dbReference type="Proteomes" id="UP000708148"/>
    </source>
</evidence>
<dbReference type="OrthoDB" id="512876at2759"/>
<proteinExistence type="predicted"/>
<dbReference type="Proteomes" id="UP000708148">
    <property type="component" value="Unassembled WGS sequence"/>
</dbReference>
<gene>
    <name evidence="3" type="ORF">OSTQU699_LOCUS8427</name>
</gene>
<evidence type="ECO:0000256" key="1">
    <source>
        <dbReference type="SAM" id="MobiDB-lite"/>
    </source>
</evidence>
<evidence type="ECO:0000256" key="2">
    <source>
        <dbReference type="SAM" id="SignalP"/>
    </source>
</evidence>
<reference evidence="3" key="1">
    <citation type="submission" date="2020-12" db="EMBL/GenBank/DDBJ databases">
        <authorList>
            <person name="Iha C."/>
        </authorList>
    </citation>
    <scope>NUCLEOTIDE SEQUENCE</scope>
</reference>
<dbReference type="EMBL" id="CAJHUC010002055">
    <property type="protein sequence ID" value="CAD7703070.1"/>
    <property type="molecule type" value="Genomic_DNA"/>
</dbReference>
<feature type="signal peptide" evidence="2">
    <location>
        <begin position="1"/>
        <end position="15"/>
    </location>
</feature>
<evidence type="ECO:0000313" key="3">
    <source>
        <dbReference type="EMBL" id="CAD7703070.1"/>
    </source>
</evidence>